<comment type="caution">
    <text evidence="2">The sequence shown here is derived from an EMBL/GenBank/DDBJ whole genome shotgun (WGS) entry which is preliminary data.</text>
</comment>
<name>A0A920CRJ7_9BACL</name>
<protein>
    <recommendedName>
        <fullName evidence="4">F0F1-type ATP synthase</fullName>
    </recommendedName>
</protein>
<reference evidence="2 3" key="1">
    <citation type="submission" date="2021-03" db="EMBL/GenBank/DDBJ databases">
        <title>Antimicrobial resistance genes in bacteria isolated from Japanese honey, and their potential for conferring macrolide and lincosamide resistance in the American foulbrood pathogen Paenibacillus larvae.</title>
        <authorList>
            <person name="Okamoto M."/>
            <person name="Kumagai M."/>
            <person name="Kanamori H."/>
            <person name="Takamatsu D."/>
        </authorList>
    </citation>
    <scope>NUCLEOTIDE SEQUENCE [LARGE SCALE GENOMIC DNA]</scope>
    <source>
        <strain evidence="2 3">J34TS1</strain>
    </source>
</reference>
<dbReference type="Proteomes" id="UP000682811">
    <property type="component" value="Unassembled WGS sequence"/>
</dbReference>
<feature type="transmembrane region" description="Helical" evidence="1">
    <location>
        <begin position="6"/>
        <end position="25"/>
    </location>
</feature>
<dbReference type="AlphaFoldDB" id="A0A920CRJ7"/>
<keyword evidence="1" id="KW-0812">Transmembrane</keyword>
<proteinExistence type="predicted"/>
<dbReference type="RefSeq" id="WP_212977394.1">
    <property type="nucleotide sequence ID" value="NZ_AP025343.1"/>
</dbReference>
<sequence length="330" mass="37334">MKITDFSIIFVIIFVPVFLLSGFLIKDQRTVKFLELKYVTALRTAVQDGASMLNRNEKQEFEAGYGSTKFFRADKELALAMFYKTLYSNLGIEEDIPAQAALDHYIPAVAVIDYDGYYIYADEEFTSEDRQTMIKHVWSPKKPYAYSDGSGNMVRFTLDNEVNVYDHRSGEWIQGLQRELKETTNVALIARSDLFEQIRRSTIVRTIENDLANVINRHNEFAARNGISYQFTLPLISGEEWNNSINDIGLIAFIQGLPVGHTYINNYALGGGRLVKTEGILAGTDPVTGIRYFEREGCRSGLMHEETFSSAKEAAASGYFERRCGNQAVP</sequence>
<organism evidence="2 3">
    <name type="scientific">Paenibacillus azoreducens</name>
    <dbReference type="NCBI Taxonomy" id="116718"/>
    <lineage>
        <taxon>Bacteria</taxon>
        <taxon>Bacillati</taxon>
        <taxon>Bacillota</taxon>
        <taxon>Bacilli</taxon>
        <taxon>Bacillales</taxon>
        <taxon>Paenibacillaceae</taxon>
        <taxon>Paenibacillus</taxon>
    </lineage>
</organism>
<evidence type="ECO:0000313" key="2">
    <source>
        <dbReference type="EMBL" id="GIO46362.1"/>
    </source>
</evidence>
<dbReference type="EMBL" id="BORT01000003">
    <property type="protein sequence ID" value="GIO46362.1"/>
    <property type="molecule type" value="Genomic_DNA"/>
</dbReference>
<evidence type="ECO:0008006" key="4">
    <source>
        <dbReference type="Google" id="ProtNLM"/>
    </source>
</evidence>
<keyword evidence="1" id="KW-0472">Membrane</keyword>
<accession>A0A920CRJ7</accession>
<keyword evidence="1" id="KW-1133">Transmembrane helix</keyword>
<keyword evidence="3" id="KW-1185">Reference proteome</keyword>
<gene>
    <name evidence="2" type="ORF">J34TS1_11270</name>
</gene>
<evidence type="ECO:0000256" key="1">
    <source>
        <dbReference type="SAM" id="Phobius"/>
    </source>
</evidence>
<evidence type="ECO:0000313" key="3">
    <source>
        <dbReference type="Proteomes" id="UP000682811"/>
    </source>
</evidence>